<keyword evidence="2" id="KW-1185">Reference proteome</keyword>
<dbReference type="EMBL" id="JALJOV010000006">
    <property type="protein sequence ID" value="KAK9868926.1"/>
    <property type="molecule type" value="Genomic_DNA"/>
</dbReference>
<evidence type="ECO:0008006" key="3">
    <source>
        <dbReference type="Google" id="ProtNLM"/>
    </source>
</evidence>
<dbReference type="AlphaFoldDB" id="A0AAW1TKU8"/>
<dbReference type="Proteomes" id="UP001485043">
    <property type="component" value="Unassembled WGS sequence"/>
</dbReference>
<reference evidence="1 2" key="1">
    <citation type="journal article" date="2024" name="Nat. Commun.">
        <title>Phylogenomics reveals the evolutionary origins of lichenization in chlorophyte algae.</title>
        <authorList>
            <person name="Puginier C."/>
            <person name="Libourel C."/>
            <person name="Otte J."/>
            <person name="Skaloud P."/>
            <person name="Haon M."/>
            <person name="Grisel S."/>
            <person name="Petersen M."/>
            <person name="Berrin J.G."/>
            <person name="Delaux P.M."/>
            <person name="Dal Grande F."/>
            <person name="Keller J."/>
        </authorList>
    </citation>
    <scope>NUCLEOTIDE SEQUENCE [LARGE SCALE GENOMIC DNA]</scope>
    <source>
        <strain evidence="1 2">SAG 2523</strain>
    </source>
</reference>
<gene>
    <name evidence="1" type="ORF">WJX84_011027</name>
</gene>
<protein>
    <recommendedName>
        <fullName evidence="3">SAP domain-containing protein</fullName>
    </recommendedName>
</protein>
<proteinExistence type="predicted"/>
<organism evidence="1 2">
    <name type="scientific">Apatococcus fuscideae</name>
    <dbReference type="NCBI Taxonomy" id="2026836"/>
    <lineage>
        <taxon>Eukaryota</taxon>
        <taxon>Viridiplantae</taxon>
        <taxon>Chlorophyta</taxon>
        <taxon>core chlorophytes</taxon>
        <taxon>Trebouxiophyceae</taxon>
        <taxon>Chlorellales</taxon>
        <taxon>Chlorellaceae</taxon>
        <taxon>Apatococcus</taxon>
    </lineage>
</organism>
<accession>A0AAW1TKU8</accession>
<name>A0AAW1TKU8_9CHLO</name>
<evidence type="ECO:0000313" key="1">
    <source>
        <dbReference type="EMBL" id="KAK9868926.1"/>
    </source>
</evidence>
<evidence type="ECO:0000313" key="2">
    <source>
        <dbReference type="Proteomes" id="UP001485043"/>
    </source>
</evidence>
<sequence>MLEALQGLPSRGTLQQESGIPVVLQPAPKRYLADHQTAPPETQKLEAKTTTELLVSLQQNKKHGQPNHQTLQYTIQQLQTKNLKELMEIVKAKGGTVKGRKDQLITRIVGLQKGKQKA</sequence>
<comment type="caution">
    <text evidence="1">The sequence shown here is derived from an EMBL/GenBank/DDBJ whole genome shotgun (WGS) entry which is preliminary data.</text>
</comment>